<evidence type="ECO:0000259" key="9">
    <source>
        <dbReference type="PROSITE" id="PS50109"/>
    </source>
</evidence>
<feature type="transmembrane region" description="Helical" evidence="8">
    <location>
        <begin position="9"/>
        <end position="30"/>
    </location>
</feature>
<gene>
    <name evidence="10" type="ORF">OIU83_13705</name>
</gene>
<dbReference type="InterPro" id="IPR050428">
    <property type="entry name" value="TCS_sensor_his_kinase"/>
</dbReference>
<keyword evidence="3" id="KW-0597">Phosphoprotein</keyword>
<feature type="domain" description="Histidine kinase" evidence="9">
    <location>
        <begin position="221"/>
        <end position="423"/>
    </location>
</feature>
<dbReference type="InterPro" id="IPR005467">
    <property type="entry name" value="His_kinase_dom"/>
</dbReference>
<evidence type="ECO:0000313" key="10">
    <source>
        <dbReference type="EMBL" id="MCV9928720.1"/>
    </source>
</evidence>
<dbReference type="PROSITE" id="PS50109">
    <property type="entry name" value="HIS_KIN"/>
    <property type="match status" value="1"/>
</dbReference>
<protein>
    <recommendedName>
        <fullName evidence="2">histidine kinase</fullName>
        <ecNumber evidence="2">2.7.13.3</ecNumber>
    </recommendedName>
</protein>
<dbReference type="CDD" id="cd00082">
    <property type="entry name" value="HisKA"/>
    <property type="match status" value="1"/>
</dbReference>
<keyword evidence="11" id="KW-1185">Reference proteome</keyword>
<keyword evidence="8" id="KW-0472">Membrane</keyword>
<accession>A0A9X3BYD7</accession>
<proteinExistence type="predicted"/>
<dbReference type="Pfam" id="PF00512">
    <property type="entry name" value="HisKA"/>
    <property type="match status" value="1"/>
</dbReference>
<dbReference type="SMART" id="SM00387">
    <property type="entry name" value="HATPase_c"/>
    <property type="match status" value="1"/>
</dbReference>
<dbReference type="InterPro" id="IPR003594">
    <property type="entry name" value="HATPase_dom"/>
</dbReference>
<keyword evidence="7 8" id="KW-1133">Transmembrane helix</keyword>
<dbReference type="Gene3D" id="3.30.565.10">
    <property type="entry name" value="Histidine kinase-like ATPase, C-terminal domain"/>
    <property type="match status" value="1"/>
</dbReference>
<reference evidence="10" key="1">
    <citation type="submission" date="2022-10" db="EMBL/GenBank/DDBJ databases">
        <title>Two novel species of Flavobacterium.</title>
        <authorList>
            <person name="Liu Q."/>
            <person name="Xin Y.-H."/>
        </authorList>
    </citation>
    <scope>NUCLEOTIDE SEQUENCE</scope>
    <source>
        <strain evidence="10">LS1R49</strain>
    </source>
</reference>
<keyword evidence="4" id="KW-0808">Transferase</keyword>
<evidence type="ECO:0000256" key="6">
    <source>
        <dbReference type="ARBA" id="ARBA00022777"/>
    </source>
</evidence>
<keyword evidence="6 10" id="KW-0418">Kinase</keyword>
<dbReference type="InterPro" id="IPR036890">
    <property type="entry name" value="HATPase_C_sf"/>
</dbReference>
<evidence type="ECO:0000256" key="2">
    <source>
        <dbReference type="ARBA" id="ARBA00012438"/>
    </source>
</evidence>
<evidence type="ECO:0000256" key="5">
    <source>
        <dbReference type="ARBA" id="ARBA00022692"/>
    </source>
</evidence>
<dbReference type="SUPFAM" id="SSF55874">
    <property type="entry name" value="ATPase domain of HSP90 chaperone/DNA topoisomerase II/histidine kinase"/>
    <property type="match status" value="1"/>
</dbReference>
<evidence type="ECO:0000313" key="11">
    <source>
        <dbReference type="Proteomes" id="UP001151079"/>
    </source>
</evidence>
<dbReference type="GO" id="GO:0000155">
    <property type="term" value="F:phosphorelay sensor kinase activity"/>
    <property type="evidence" value="ECO:0007669"/>
    <property type="project" value="InterPro"/>
</dbReference>
<dbReference type="EC" id="2.7.13.3" evidence="2"/>
<name>A0A9X3BYD7_9FLAO</name>
<comment type="catalytic activity">
    <reaction evidence="1">
        <text>ATP + protein L-histidine = ADP + protein N-phospho-L-histidine.</text>
        <dbReference type="EC" id="2.7.13.3"/>
    </reaction>
</comment>
<sequence>MKLLVKTNLYFLILSIPILIISGVVSYYFITGELKESNEDMLLDRKIMIEEYLKNNDSISLRFITKSKEAQINKINNLDLKKENQTIFSDTLIYDKIEKELAINQMITSNVKVNGTNYQIKIWRSTLEFEELFEGIFFLLTAILVLQVIISMLINFWVSRTLWRPFYNAIHHLKIFRASDNEVPEFEKTCVNEFKELNHSLKEMMNKMIMDYNSQKKFTENASHEIQTPLAVIKSKVDLLIQSESLQPNDIELIIAIDDACSKLIRLNKSLLLLTKIENRQFKTTEIVSAEKMVNQSLVLFEEHIKENKISVEKNIQSDFLINMNTDLCLVLINNLFQNAIRHNINKGKIVISIKHNSLSIQNTGQEEPLDILLLAERFQKMSTSHLSTGLGLAIAYEIAEVSGLKLKYKFINNEHRFTLKVK</sequence>
<evidence type="ECO:0000256" key="1">
    <source>
        <dbReference type="ARBA" id="ARBA00000085"/>
    </source>
</evidence>
<dbReference type="InterPro" id="IPR036097">
    <property type="entry name" value="HisK_dim/P_sf"/>
</dbReference>
<keyword evidence="5 8" id="KW-0812">Transmembrane</keyword>
<dbReference type="EMBL" id="JAOZEW010000014">
    <property type="protein sequence ID" value="MCV9928720.1"/>
    <property type="molecule type" value="Genomic_DNA"/>
</dbReference>
<organism evidence="10 11">
    <name type="scientific">Flavobacterium shii</name>
    <dbReference type="NCBI Taxonomy" id="2987687"/>
    <lineage>
        <taxon>Bacteria</taxon>
        <taxon>Pseudomonadati</taxon>
        <taxon>Bacteroidota</taxon>
        <taxon>Flavobacteriia</taxon>
        <taxon>Flavobacteriales</taxon>
        <taxon>Flavobacteriaceae</taxon>
        <taxon>Flavobacterium</taxon>
    </lineage>
</organism>
<dbReference type="Proteomes" id="UP001151079">
    <property type="component" value="Unassembled WGS sequence"/>
</dbReference>
<dbReference type="PANTHER" id="PTHR45436:SF5">
    <property type="entry name" value="SENSOR HISTIDINE KINASE TRCS"/>
    <property type="match status" value="1"/>
</dbReference>
<comment type="caution">
    <text evidence="10">The sequence shown here is derived from an EMBL/GenBank/DDBJ whole genome shotgun (WGS) entry which is preliminary data.</text>
</comment>
<dbReference type="Pfam" id="PF02518">
    <property type="entry name" value="HATPase_c"/>
    <property type="match status" value="1"/>
</dbReference>
<evidence type="ECO:0000256" key="4">
    <source>
        <dbReference type="ARBA" id="ARBA00022679"/>
    </source>
</evidence>
<dbReference type="AlphaFoldDB" id="A0A9X3BYD7"/>
<evidence type="ECO:0000256" key="3">
    <source>
        <dbReference type="ARBA" id="ARBA00022553"/>
    </source>
</evidence>
<dbReference type="GO" id="GO:0005886">
    <property type="term" value="C:plasma membrane"/>
    <property type="evidence" value="ECO:0007669"/>
    <property type="project" value="TreeGrafter"/>
</dbReference>
<dbReference type="RefSeq" id="WP_264206830.1">
    <property type="nucleotide sequence ID" value="NZ_JAOZEW010000014.1"/>
</dbReference>
<dbReference type="SUPFAM" id="SSF47384">
    <property type="entry name" value="Homodimeric domain of signal transducing histidine kinase"/>
    <property type="match status" value="1"/>
</dbReference>
<dbReference type="SMART" id="SM00388">
    <property type="entry name" value="HisKA"/>
    <property type="match status" value="1"/>
</dbReference>
<dbReference type="InterPro" id="IPR003661">
    <property type="entry name" value="HisK_dim/P_dom"/>
</dbReference>
<dbReference type="Gene3D" id="1.10.287.130">
    <property type="match status" value="1"/>
</dbReference>
<feature type="transmembrane region" description="Helical" evidence="8">
    <location>
        <begin position="136"/>
        <end position="158"/>
    </location>
</feature>
<dbReference type="PANTHER" id="PTHR45436">
    <property type="entry name" value="SENSOR HISTIDINE KINASE YKOH"/>
    <property type="match status" value="1"/>
</dbReference>
<evidence type="ECO:0000256" key="7">
    <source>
        <dbReference type="ARBA" id="ARBA00022989"/>
    </source>
</evidence>
<evidence type="ECO:0000256" key="8">
    <source>
        <dbReference type="SAM" id="Phobius"/>
    </source>
</evidence>